<gene>
    <name evidence="3" type="ORF">AGLY_009936</name>
</gene>
<proteinExistence type="predicted"/>
<dbReference type="AlphaFoldDB" id="A0A6G0TGD1"/>
<evidence type="ECO:0000259" key="2">
    <source>
        <dbReference type="Pfam" id="PF14772"/>
    </source>
</evidence>
<name>A0A6G0TGD1_APHGL</name>
<dbReference type="EMBL" id="VYZN01000039">
    <property type="protein sequence ID" value="KAE9532313.1"/>
    <property type="molecule type" value="Genomic_DNA"/>
</dbReference>
<evidence type="ECO:0000313" key="4">
    <source>
        <dbReference type="Proteomes" id="UP000475862"/>
    </source>
</evidence>
<feature type="domain" description="Dynein regulatory complex protein 1/2 N-terminal" evidence="2">
    <location>
        <begin position="14"/>
        <end position="83"/>
    </location>
</feature>
<organism evidence="3 4">
    <name type="scientific">Aphis glycines</name>
    <name type="common">Soybean aphid</name>
    <dbReference type="NCBI Taxonomy" id="307491"/>
    <lineage>
        <taxon>Eukaryota</taxon>
        <taxon>Metazoa</taxon>
        <taxon>Ecdysozoa</taxon>
        <taxon>Arthropoda</taxon>
        <taxon>Hexapoda</taxon>
        <taxon>Insecta</taxon>
        <taxon>Pterygota</taxon>
        <taxon>Neoptera</taxon>
        <taxon>Paraneoptera</taxon>
        <taxon>Hemiptera</taxon>
        <taxon>Sternorrhyncha</taxon>
        <taxon>Aphidomorpha</taxon>
        <taxon>Aphidoidea</taxon>
        <taxon>Aphididae</taxon>
        <taxon>Aphidini</taxon>
        <taxon>Aphis</taxon>
        <taxon>Aphis</taxon>
    </lineage>
</organism>
<accession>A0A6G0TGD1</accession>
<evidence type="ECO:0000256" key="1">
    <source>
        <dbReference type="SAM" id="Coils"/>
    </source>
</evidence>
<feature type="coiled-coil region" evidence="1">
    <location>
        <begin position="227"/>
        <end position="284"/>
    </location>
</feature>
<dbReference type="OrthoDB" id="6604343at2759"/>
<evidence type="ECO:0000313" key="3">
    <source>
        <dbReference type="EMBL" id="KAE9532313.1"/>
    </source>
</evidence>
<sequence length="411" mass="49200">MDKNEKMLGILRHKTKIYTDMLKKNVDNTISSTKILTKHWENTLSEYSDTVLHNTILSYQRSLTIQMEFKDKIIEKLQNELDECIEYRCRTGQRNLELVNTTLDAFRNEIENIHHQYQAELELALPIDLVELEVRTNENDTYWRMLKYDNQVVQLEIEKWKSIIENKHIENMDIERGRFESIMNKFCWKEYIMHYMNMKDVYYFTLNDYKKQTKYTAREYLKLKNVNEQLLITTKKLKLRIKDLLNKINTLEKEISNPKLLKELNILIQKRDELQKGLKQFRNKLANNSKVGHKQKSLLCQSTKEINKNVNIILKRGEEVMKCIQLCQELETSEEKTNKIPLLNTYENNEVPDHQSTLQEMLSNIHHRISSVKIECKIIDENNDKLQNENIELKEKIANIVQQIKNKHRKP</sequence>
<dbReference type="Pfam" id="PF14772">
    <property type="entry name" value="NYD-SP28"/>
    <property type="match status" value="1"/>
</dbReference>
<comment type="caution">
    <text evidence="3">The sequence shown here is derived from an EMBL/GenBank/DDBJ whole genome shotgun (WGS) entry which is preliminary data.</text>
</comment>
<keyword evidence="1" id="KW-0175">Coiled coil</keyword>
<dbReference type="Proteomes" id="UP000475862">
    <property type="component" value="Unassembled WGS sequence"/>
</dbReference>
<feature type="coiled-coil region" evidence="1">
    <location>
        <begin position="369"/>
        <end position="410"/>
    </location>
</feature>
<reference evidence="3 4" key="1">
    <citation type="submission" date="2019-08" db="EMBL/GenBank/DDBJ databases">
        <title>The genome of the soybean aphid Biotype 1, its phylome, world population structure and adaptation to the North American continent.</title>
        <authorList>
            <person name="Giordano R."/>
            <person name="Donthu R.K."/>
            <person name="Hernandez A.G."/>
            <person name="Wright C.L."/>
            <person name="Zimin A.V."/>
        </authorList>
    </citation>
    <scope>NUCLEOTIDE SEQUENCE [LARGE SCALE GENOMIC DNA]</scope>
    <source>
        <tissue evidence="3">Whole aphids</tissue>
    </source>
</reference>
<protein>
    <recommendedName>
        <fullName evidence="2">Dynein regulatory complex protein 1/2 N-terminal domain-containing protein</fullName>
    </recommendedName>
</protein>
<dbReference type="InterPro" id="IPR039505">
    <property type="entry name" value="DRC1/2_N"/>
</dbReference>
<keyword evidence="4" id="KW-1185">Reference proteome</keyword>